<organism evidence="1 2">
    <name type="scientific">Trifolium medium</name>
    <dbReference type="NCBI Taxonomy" id="97028"/>
    <lineage>
        <taxon>Eukaryota</taxon>
        <taxon>Viridiplantae</taxon>
        <taxon>Streptophyta</taxon>
        <taxon>Embryophyta</taxon>
        <taxon>Tracheophyta</taxon>
        <taxon>Spermatophyta</taxon>
        <taxon>Magnoliopsida</taxon>
        <taxon>eudicotyledons</taxon>
        <taxon>Gunneridae</taxon>
        <taxon>Pentapetalae</taxon>
        <taxon>rosids</taxon>
        <taxon>fabids</taxon>
        <taxon>Fabales</taxon>
        <taxon>Fabaceae</taxon>
        <taxon>Papilionoideae</taxon>
        <taxon>50 kb inversion clade</taxon>
        <taxon>NPAAA clade</taxon>
        <taxon>Hologalegina</taxon>
        <taxon>IRL clade</taxon>
        <taxon>Trifolieae</taxon>
        <taxon>Trifolium</taxon>
    </lineage>
</organism>
<keyword evidence="1" id="KW-0418">Kinase</keyword>
<keyword evidence="1" id="KW-0675">Receptor</keyword>
<accession>A0A392SCW9</accession>
<dbReference type="Gene3D" id="1.10.510.10">
    <property type="entry name" value="Transferase(Phosphotransferase) domain 1"/>
    <property type="match status" value="1"/>
</dbReference>
<name>A0A392SCW9_9FABA</name>
<dbReference type="Proteomes" id="UP000265520">
    <property type="component" value="Unassembled WGS sequence"/>
</dbReference>
<protein>
    <submittedName>
        <fullName evidence="1">Receptor-like protein kinase HSL1-like</fullName>
    </submittedName>
</protein>
<evidence type="ECO:0000313" key="2">
    <source>
        <dbReference type="Proteomes" id="UP000265520"/>
    </source>
</evidence>
<proteinExistence type="predicted"/>
<feature type="non-terminal residue" evidence="1">
    <location>
        <position position="49"/>
    </location>
</feature>
<keyword evidence="1" id="KW-0808">Transferase</keyword>
<dbReference type="AlphaFoldDB" id="A0A392SCW9"/>
<comment type="caution">
    <text evidence="1">The sequence shown here is derived from an EMBL/GenBank/DDBJ whole genome shotgun (WGS) entry which is preliminary data.</text>
</comment>
<dbReference type="EMBL" id="LXQA010347634">
    <property type="protein sequence ID" value="MCI45725.1"/>
    <property type="molecule type" value="Genomic_DNA"/>
</dbReference>
<sequence length="49" mass="5588">MILVYEYLEHSCLDKWLHNKNSSSDTSGSAQDVILDWPKQLRIAIGIAQ</sequence>
<evidence type="ECO:0000313" key="1">
    <source>
        <dbReference type="EMBL" id="MCI45725.1"/>
    </source>
</evidence>
<reference evidence="1 2" key="1">
    <citation type="journal article" date="2018" name="Front. Plant Sci.">
        <title>Red Clover (Trifolium pratense) and Zigzag Clover (T. medium) - A Picture of Genomic Similarities and Differences.</title>
        <authorList>
            <person name="Dluhosova J."/>
            <person name="Istvanek J."/>
            <person name="Nedelnik J."/>
            <person name="Repkova J."/>
        </authorList>
    </citation>
    <scope>NUCLEOTIDE SEQUENCE [LARGE SCALE GENOMIC DNA]</scope>
    <source>
        <strain evidence="2">cv. 10/8</strain>
        <tissue evidence="1">Leaf</tissue>
    </source>
</reference>
<keyword evidence="2" id="KW-1185">Reference proteome</keyword>
<dbReference type="GO" id="GO:0016301">
    <property type="term" value="F:kinase activity"/>
    <property type="evidence" value="ECO:0007669"/>
    <property type="project" value="UniProtKB-KW"/>
</dbReference>